<dbReference type="GO" id="GO:0051782">
    <property type="term" value="P:negative regulation of cell division"/>
    <property type="evidence" value="ECO:0007669"/>
    <property type="project" value="TreeGrafter"/>
</dbReference>
<accession>A0AB39N4R5</accession>
<dbReference type="GO" id="GO:0016887">
    <property type="term" value="F:ATP hydrolysis activity"/>
    <property type="evidence" value="ECO:0007669"/>
    <property type="project" value="TreeGrafter"/>
</dbReference>
<evidence type="ECO:0000313" key="2">
    <source>
        <dbReference type="EMBL" id="XDQ12851.1"/>
    </source>
</evidence>
<dbReference type="InterPro" id="IPR011009">
    <property type="entry name" value="Kinase-like_dom_sf"/>
</dbReference>
<dbReference type="GO" id="GO:0005524">
    <property type="term" value="F:ATP binding"/>
    <property type="evidence" value="ECO:0007669"/>
    <property type="project" value="TreeGrafter"/>
</dbReference>
<feature type="region of interest" description="Disordered" evidence="1">
    <location>
        <begin position="54"/>
        <end position="120"/>
    </location>
</feature>
<name>A0AB39N4R5_9ACTN</name>
<dbReference type="GO" id="GO:0009898">
    <property type="term" value="C:cytoplasmic side of plasma membrane"/>
    <property type="evidence" value="ECO:0007669"/>
    <property type="project" value="TreeGrafter"/>
</dbReference>
<dbReference type="EMBL" id="CP163432">
    <property type="protein sequence ID" value="XDQ12851.1"/>
    <property type="molecule type" value="Genomic_DNA"/>
</dbReference>
<evidence type="ECO:0000256" key="1">
    <source>
        <dbReference type="SAM" id="MobiDB-lite"/>
    </source>
</evidence>
<dbReference type="SUPFAM" id="SSF52540">
    <property type="entry name" value="P-loop containing nucleoside triphosphate hydrolases"/>
    <property type="match status" value="1"/>
</dbReference>
<dbReference type="RefSeq" id="WP_369272961.1">
    <property type="nucleotide sequence ID" value="NZ_CP163432.1"/>
</dbReference>
<dbReference type="InterPro" id="IPR027417">
    <property type="entry name" value="P-loop_NTPase"/>
</dbReference>
<dbReference type="Gene3D" id="1.10.510.10">
    <property type="entry name" value="Transferase(Phosphotransferase) domain 1"/>
    <property type="match status" value="1"/>
</dbReference>
<dbReference type="GO" id="GO:0005829">
    <property type="term" value="C:cytosol"/>
    <property type="evidence" value="ECO:0007669"/>
    <property type="project" value="TreeGrafter"/>
</dbReference>
<reference evidence="2" key="1">
    <citation type="submission" date="2024-07" db="EMBL/GenBank/DDBJ databases">
        <authorList>
            <person name="Yu S.T."/>
        </authorList>
    </citation>
    <scope>NUCLEOTIDE SEQUENCE</scope>
    <source>
        <strain evidence="2">R11</strain>
    </source>
</reference>
<feature type="region of interest" description="Disordered" evidence="1">
    <location>
        <begin position="836"/>
        <end position="860"/>
    </location>
</feature>
<dbReference type="SUPFAM" id="SSF56112">
    <property type="entry name" value="Protein kinase-like (PK-like)"/>
    <property type="match status" value="1"/>
</dbReference>
<proteinExistence type="predicted"/>
<sequence>MSVGGGGSRLVAALRVLAASGQELDADQVLDVLWLAGRMPGGDDAPLNRLARVEQPAPQPPPTVEPEGATPPRSTPDPDPDDPDLPDLTAPSLYAAARQTPPPLPGIRLRQDPEPGKALPVRVPEDKALTRELELGRALRPLRRRQASPHRREIDEERTAAELAETLLPDVVLRPVQERWLHLALLVDDGLSMLLWHRLGAELRTLLERLGAFATTRVLGLDARSVSEPRLHARPFRPDSTPVPLSSVGDPSGRTLVLVISDGMGGSWRSGALHDLLSFWASRGPAAVLHTLPPGLWEGSGIHAERWQATTRRIGGANTSWEITDPVLPPDLARFDGVPVPVLEPTAASLRDWAHLLASPGATVELPMLARPHRSGTVAASAGQGDLQHFRDAATPEAYRLAAHLAAVSPLTVPVMRLVQTAVPWQARTSHLAEVFLGGLMRPHPAPVSGPLPAKHQVFDFSDTSRSALLDAVPQSELLRTSRSIGRRLEQLAGVSPDFPAWLAHPDGSAQLPGSHRPFTNVERRLLTRFGVSFDRDVHGLEREPGRSGPTADGWQPLTDDDPRQLGPYRLHGRRRLRRTVEYDGIHRQGTRAMVRTARLDLPVGAHELISLEAEALLRLNRQYAPAVLAQGRDNSSGRLWLATAPIHDDSGTQPPPRLAEIFNQAHATRTAPFDKLTALLVGWHLASAVALCHLHEIVPADLSAENIFVLRRTVLLGDLSDCAVAGRYAGAGPAPTPEDNVRALGDLLQLVSSKAGRELHRHVPGPEGMHLWQGDTWARLRQVVLRCLDPDPAERPSAGEVADVLANYIAQSRAERAPTPRSPSAARPAVDAPLALPRTTVPPTGVPPIRPPRFGSARREREARLARLRTPLHRARRLTLVGAYHYSGRATTTMALGSLLAAVRGEPVLALDGAADEGALGSFLTRRNPATVRDLADLPAEASYEEVRARTTHLSSGLEVAAHPPGHVPPNLAHTQAYTHALARTAPYYSFVLTDWAPLRLDRSADTVLDLTDRLVLCCGSAGWFLDAAWRVLDQLRGSGRRQLADEAIVVVTQVEGVSSRPVPADLPGRFDIGADQVVAVPFDKALHSPGFRELEQLRTPTLNAFLDLAELVVGR</sequence>
<dbReference type="PANTHER" id="PTHR43384:SF14">
    <property type="entry name" value="ESX-1 SECRETION-ASSOCIATED PROTEIN ESPI"/>
    <property type="match status" value="1"/>
</dbReference>
<dbReference type="NCBIfam" id="NF041121">
    <property type="entry name" value="SAV_2336_NTERM"/>
    <property type="match status" value="1"/>
</dbReference>
<gene>
    <name evidence="2" type="ORF">AB5J55_26085</name>
</gene>
<dbReference type="InterPro" id="IPR047738">
    <property type="entry name" value="SAV_2336-like_N"/>
</dbReference>
<feature type="region of interest" description="Disordered" evidence="1">
    <location>
        <begin position="538"/>
        <end position="568"/>
    </location>
</feature>
<protein>
    <submittedName>
        <fullName evidence="2">SAV_2336 N-terminal domain-related protein</fullName>
    </submittedName>
</protein>
<dbReference type="Gene3D" id="3.40.50.300">
    <property type="entry name" value="P-loop containing nucleotide triphosphate hydrolases"/>
    <property type="match status" value="1"/>
</dbReference>
<dbReference type="PANTHER" id="PTHR43384">
    <property type="entry name" value="SEPTUM SITE-DETERMINING PROTEIN MIND HOMOLOG, CHLOROPLASTIC-RELATED"/>
    <property type="match status" value="1"/>
</dbReference>
<organism evidence="2">
    <name type="scientific">Streptomyces sp. R11</name>
    <dbReference type="NCBI Taxonomy" id="3238625"/>
    <lineage>
        <taxon>Bacteria</taxon>
        <taxon>Bacillati</taxon>
        <taxon>Actinomycetota</taxon>
        <taxon>Actinomycetes</taxon>
        <taxon>Kitasatosporales</taxon>
        <taxon>Streptomycetaceae</taxon>
        <taxon>Streptomyces</taxon>
    </lineage>
</organism>
<dbReference type="AlphaFoldDB" id="A0AB39N4R5"/>
<dbReference type="InterPro" id="IPR050625">
    <property type="entry name" value="ParA/MinD_ATPase"/>
</dbReference>